<dbReference type="PANTHER" id="PTHR45674:SF4">
    <property type="entry name" value="DNA LIGASE 1"/>
    <property type="match status" value="1"/>
</dbReference>
<evidence type="ECO:0000259" key="4">
    <source>
        <dbReference type="PROSITE" id="PS50160"/>
    </source>
</evidence>
<dbReference type="PROSITE" id="PS50160">
    <property type="entry name" value="DNA_LIGASE_A3"/>
    <property type="match status" value="1"/>
</dbReference>
<dbReference type="GO" id="GO:0006281">
    <property type="term" value="P:DNA repair"/>
    <property type="evidence" value="ECO:0007669"/>
    <property type="project" value="InterPro"/>
</dbReference>
<dbReference type="Gene3D" id="2.40.50.140">
    <property type="entry name" value="Nucleic acid-binding proteins"/>
    <property type="match status" value="1"/>
</dbReference>
<dbReference type="InterPro" id="IPR012310">
    <property type="entry name" value="DNA_ligase_ATP-dep_cent"/>
</dbReference>
<dbReference type="PANTHER" id="PTHR45674">
    <property type="entry name" value="DNA LIGASE 1/3 FAMILY MEMBER"/>
    <property type="match status" value="1"/>
</dbReference>
<keyword evidence="2 5" id="KW-0436">Ligase</keyword>
<keyword evidence="6" id="KW-1185">Reference proteome</keyword>
<evidence type="ECO:0000256" key="1">
    <source>
        <dbReference type="ARBA" id="ARBA00007572"/>
    </source>
</evidence>
<comment type="similarity">
    <text evidence="1">Belongs to the ATP-dependent DNA ligase family.</text>
</comment>
<evidence type="ECO:0000313" key="6">
    <source>
        <dbReference type="Proteomes" id="UP000292564"/>
    </source>
</evidence>
<evidence type="ECO:0000313" key="5">
    <source>
        <dbReference type="EMBL" id="RZU46594.1"/>
    </source>
</evidence>
<reference evidence="5 6" key="1">
    <citation type="submission" date="2019-02" db="EMBL/GenBank/DDBJ databases">
        <title>Sequencing the genomes of 1000 actinobacteria strains.</title>
        <authorList>
            <person name="Klenk H.-P."/>
        </authorList>
    </citation>
    <scope>NUCLEOTIDE SEQUENCE [LARGE SCALE GENOMIC DNA]</scope>
    <source>
        <strain evidence="5 6">DSM 45162</strain>
    </source>
</reference>
<dbReference type="GO" id="GO:0003910">
    <property type="term" value="F:DNA ligase (ATP) activity"/>
    <property type="evidence" value="ECO:0007669"/>
    <property type="project" value="UniProtKB-EC"/>
</dbReference>
<evidence type="ECO:0000256" key="3">
    <source>
        <dbReference type="ARBA" id="ARBA00034003"/>
    </source>
</evidence>
<dbReference type="GO" id="GO:0006310">
    <property type="term" value="P:DNA recombination"/>
    <property type="evidence" value="ECO:0007669"/>
    <property type="project" value="InterPro"/>
</dbReference>
<dbReference type="GO" id="GO:0005524">
    <property type="term" value="F:ATP binding"/>
    <property type="evidence" value="ECO:0007669"/>
    <property type="project" value="InterPro"/>
</dbReference>
<comment type="caution">
    <text evidence="5">The sequence shown here is derived from an EMBL/GenBank/DDBJ whole genome shotgun (WGS) entry which is preliminary data.</text>
</comment>
<dbReference type="InterPro" id="IPR012340">
    <property type="entry name" value="NA-bd_OB-fold"/>
</dbReference>
<dbReference type="EMBL" id="SHKY01000002">
    <property type="protein sequence ID" value="RZU46594.1"/>
    <property type="molecule type" value="Genomic_DNA"/>
</dbReference>
<organism evidence="5 6">
    <name type="scientific">Krasilnikovia cinnamomea</name>
    <dbReference type="NCBI Taxonomy" id="349313"/>
    <lineage>
        <taxon>Bacteria</taxon>
        <taxon>Bacillati</taxon>
        <taxon>Actinomycetota</taxon>
        <taxon>Actinomycetes</taxon>
        <taxon>Micromonosporales</taxon>
        <taxon>Micromonosporaceae</taxon>
        <taxon>Krasilnikovia</taxon>
    </lineage>
</organism>
<name>A0A4Q7Z962_9ACTN</name>
<gene>
    <name evidence="5" type="ORF">EV385_6669</name>
</gene>
<dbReference type="Gene3D" id="3.30.470.30">
    <property type="entry name" value="DNA ligase/mRNA capping enzyme"/>
    <property type="match status" value="1"/>
</dbReference>
<dbReference type="SUPFAM" id="SSF56091">
    <property type="entry name" value="DNA ligase/mRNA capping enzyme, catalytic domain"/>
    <property type="match status" value="1"/>
</dbReference>
<dbReference type="InterPro" id="IPR050191">
    <property type="entry name" value="ATP-dep_DNA_ligase"/>
</dbReference>
<dbReference type="Proteomes" id="UP000292564">
    <property type="component" value="Unassembled WGS sequence"/>
</dbReference>
<sequence>MHSRAGRDLTAYLPDVCAALAEHLPAGVILDAELVCWDMARGRTAFADLRRRITAGRGLAAEVAQRPVHLVIFDLLRDGRHRELLDQPLAQRRRRLQRLLSGAPPQLALCPQTTDPDLVQAWFTDYAVAGIEGLVVKDSGKPYRPGAVGWKKVRRKTTTEMIIGGVTGTATNPSSLLLGRYDTRGRLRLVAQSHPVKAVQRSELAAGLQPMAFQGNGAGHPWPRPLPAGWSMNLTDRKPLPYVQVEPLLVAEVEVDGVIDGPGRHRHLCRHVRLRPDLAPDDVAPLCP</sequence>
<proteinExistence type="inferred from homology"/>
<feature type="domain" description="ATP-dependent DNA ligase family profile" evidence="4">
    <location>
        <begin position="61"/>
        <end position="186"/>
    </location>
</feature>
<evidence type="ECO:0000256" key="2">
    <source>
        <dbReference type="ARBA" id="ARBA00022598"/>
    </source>
</evidence>
<dbReference type="AlphaFoldDB" id="A0A4Q7Z962"/>
<protein>
    <submittedName>
        <fullName evidence="5">ATP dependent DNA ligase-like protein</fullName>
    </submittedName>
</protein>
<accession>A0A4Q7Z962</accession>
<dbReference type="Pfam" id="PF01068">
    <property type="entry name" value="DNA_ligase_A_M"/>
    <property type="match status" value="1"/>
</dbReference>
<comment type="catalytic activity">
    <reaction evidence="3">
        <text>ATP + (deoxyribonucleotide)n-3'-hydroxyl + 5'-phospho-(deoxyribonucleotide)m = (deoxyribonucleotide)n+m + AMP + diphosphate.</text>
        <dbReference type="EC" id="6.5.1.1"/>
    </reaction>
</comment>